<dbReference type="PROSITE" id="PS51093">
    <property type="entry name" value="PTS_EIIA_TYPE_1"/>
    <property type="match status" value="1"/>
</dbReference>
<dbReference type="PROSITE" id="PS51098">
    <property type="entry name" value="PTS_EIIB_TYPE_1"/>
    <property type="match status" value="1"/>
</dbReference>
<evidence type="ECO:0000256" key="6">
    <source>
        <dbReference type="ARBA" id="ARBA00022683"/>
    </source>
</evidence>
<comment type="subcellular location">
    <subcellularLocation>
        <location evidence="1">Cell membrane</location>
        <topology evidence="1">Multi-pass membrane protein</topology>
    </subcellularLocation>
</comment>
<evidence type="ECO:0000256" key="10">
    <source>
        <dbReference type="ARBA" id="ARBA00023136"/>
    </source>
</evidence>
<feature type="domain" description="PTS EIIB type-1" evidence="14">
    <location>
        <begin position="5"/>
        <end position="87"/>
    </location>
</feature>
<reference evidence="16" key="1">
    <citation type="submission" date="2022-09" db="EMBL/GenBank/DDBJ databases">
        <title>Diversity of Dellaglioa algida.</title>
        <authorList>
            <person name="Matthias E."/>
            <person name="Werum V."/>
        </authorList>
    </citation>
    <scope>NUCLEOTIDE SEQUENCE</scope>
    <source>
        <strain evidence="16">TMW 2.2523</strain>
    </source>
</reference>
<evidence type="ECO:0000256" key="5">
    <source>
        <dbReference type="ARBA" id="ARBA00022679"/>
    </source>
</evidence>
<dbReference type="InterPro" id="IPR001127">
    <property type="entry name" value="PTS_EIIA_1_perm"/>
</dbReference>
<protein>
    <submittedName>
        <fullName evidence="16">Glucose PTS transporter subunit IIA</fullName>
    </submittedName>
</protein>
<accession>A0ABT4JMG2</accession>
<dbReference type="Gene3D" id="3.30.1360.60">
    <property type="entry name" value="Glucose permease domain IIB"/>
    <property type="match status" value="1"/>
</dbReference>
<dbReference type="InterPro" id="IPR036878">
    <property type="entry name" value="Glu_permease_IIB"/>
</dbReference>
<dbReference type="InterPro" id="IPR050558">
    <property type="entry name" value="PTS_Sugar-Specific_Components"/>
</dbReference>
<keyword evidence="6" id="KW-0598">Phosphotransferase system</keyword>
<keyword evidence="17" id="KW-1185">Reference proteome</keyword>
<evidence type="ECO:0000313" key="17">
    <source>
        <dbReference type="Proteomes" id="UP001081467"/>
    </source>
</evidence>
<gene>
    <name evidence="16" type="ORF">N0K80_05170</name>
</gene>
<proteinExistence type="predicted"/>
<evidence type="ECO:0000256" key="4">
    <source>
        <dbReference type="ARBA" id="ARBA00022597"/>
    </source>
</evidence>
<dbReference type="InterPro" id="IPR003352">
    <property type="entry name" value="PTS_EIIC"/>
</dbReference>
<evidence type="ECO:0000256" key="3">
    <source>
        <dbReference type="ARBA" id="ARBA00022475"/>
    </source>
</evidence>
<feature type="active site" description="Phosphocysteine intermediate; for EIIB activity" evidence="11">
    <location>
        <position position="27"/>
    </location>
</feature>
<evidence type="ECO:0000256" key="2">
    <source>
        <dbReference type="ARBA" id="ARBA00022448"/>
    </source>
</evidence>
<feature type="domain" description="PTS EIIC type-1" evidence="15">
    <location>
        <begin position="109"/>
        <end position="463"/>
    </location>
</feature>
<feature type="transmembrane region" description="Helical" evidence="12">
    <location>
        <begin position="354"/>
        <end position="374"/>
    </location>
</feature>
<feature type="transmembrane region" description="Helical" evidence="12">
    <location>
        <begin position="174"/>
        <end position="193"/>
    </location>
</feature>
<evidence type="ECO:0000256" key="8">
    <source>
        <dbReference type="ARBA" id="ARBA00022777"/>
    </source>
</evidence>
<evidence type="ECO:0000256" key="9">
    <source>
        <dbReference type="ARBA" id="ARBA00022989"/>
    </source>
</evidence>
<dbReference type="PANTHER" id="PTHR30175">
    <property type="entry name" value="PHOSPHOTRANSFERASE SYSTEM TRANSPORT PROTEIN"/>
    <property type="match status" value="1"/>
</dbReference>
<dbReference type="PANTHER" id="PTHR30175:SF1">
    <property type="entry name" value="PTS SYSTEM ARBUTIN-, CELLOBIOSE-, AND SALICIN-SPECIFIC EIIBC COMPONENT-RELATED"/>
    <property type="match status" value="1"/>
</dbReference>
<dbReference type="InterPro" id="IPR011055">
    <property type="entry name" value="Dup_hybrid_motif"/>
</dbReference>
<feature type="transmembrane region" description="Helical" evidence="12">
    <location>
        <begin position="285"/>
        <end position="311"/>
    </location>
</feature>
<evidence type="ECO:0000259" key="13">
    <source>
        <dbReference type="PROSITE" id="PS51093"/>
    </source>
</evidence>
<feature type="transmembrane region" description="Helical" evidence="12">
    <location>
        <begin position="205"/>
        <end position="228"/>
    </location>
</feature>
<dbReference type="InterPro" id="IPR001996">
    <property type="entry name" value="PTS_IIB_1"/>
</dbReference>
<dbReference type="RefSeq" id="WP_269024001.1">
    <property type="nucleotide sequence ID" value="NZ_JANXKW010000003.1"/>
</dbReference>
<sequence>MGKYDDLIPFIFDNIGGEKNIISSNHCATRLRLKLGDASKFNEDKLKNNSLIMGTVKRDNEVQLIIGPDVDKVYSLFNKEWNKSEFDNQVRQQKRPKKNLKSYGTLIVDFISGTFVPVLPILVAAGLVSAVLNILVTFFGVSTTSGTYTILNTVNNAGFYFLPIYIGYSAAKKIGINGMMGMFLGAILVHSAIDGAKGLSFFDLSIPITTYNTTTIPVIFGVLFMALVDKWADKVIPDAIKFFLKPLIVILITVPITLILLGPLGNIVGGYIVSLLGFMFDKMGWLSVGILGGLTPLLVMTGTNQALFPLVFAMMAESNYDPFVLPAMLAANVAVGAAALAISLQEKNVEKRSLALSAGITGVMGITEPAVFGVMINYSSAFIGAITGGVVGGIFAGLVSLKQYAVVSPGIAAIPTYIPTNGSGLNSNFWFSIAVLVVSVCASFTVTIVLEKRKRNKLKIQKADASFKILSPVQGTVLPIEQVNDPLFSEKMMGDGLAIIPSEGVIVAPFDGYVIMTTPTKHAIGLRGDNDVEILIHVGMDTVNLNGEFYNLLVEEEQYVYAGDVLIEFDMQAIAEKGFDLITPVIVTNSAEHDCFAKTIQKEVKKNDYLFSVN</sequence>
<dbReference type="CDD" id="cd00212">
    <property type="entry name" value="PTS_IIB_glc"/>
    <property type="match status" value="1"/>
</dbReference>
<dbReference type="PROSITE" id="PS51103">
    <property type="entry name" value="PTS_EIIC_TYPE_1"/>
    <property type="match status" value="1"/>
</dbReference>
<evidence type="ECO:0000256" key="11">
    <source>
        <dbReference type="PROSITE-ProRule" id="PRU00421"/>
    </source>
</evidence>
<dbReference type="Proteomes" id="UP001081467">
    <property type="component" value="Unassembled WGS sequence"/>
</dbReference>
<comment type="caution">
    <text evidence="16">The sequence shown here is derived from an EMBL/GenBank/DDBJ whole genome shotgun (WGS) entry which is preliminary data.</text>
</comment>
<dbReference type="EMBL" id="JANXLI010000003">
    <property type="protein sequence ID" value="MCZ2491546.1"/>
    <property type="molecule type" value="Genomic_DNA"/>
</dbReference>
<evidence type="ECO:0000256" key="12">
    <source>
        <dbReference type="SAM" id="Phobius"/>
    </source>
</evidence>
<dbReference type="SUPFAM" id="SSF51261">
    <property type="entry name" value="Duplicated hybrid motif"/>
    <property type="match status" value="1"/>
</dbReference>
<dbReference type="Pfam" id="PF00358">
    <property type="entry name" value="PTS_EIIA_1"/>
    <property type="match status" value="1"/>
</dbReference>
<dbReference type="InterPro" id="IPR013013">
    <property type="entry name" value="PTS_EIIC_1"/>
</dbReference>
<feature type="transmembrane region" description="Helical" evidence="12">
    <location>
        <begin position="323"/>
        <end position="342"/>
    </location>
</feature>
<keyword evidence="8" id="KW-0418">Kinase</keyword>
<organism evidence="16 17">
    <name type="scientific">Dellaglioa carnosa</name>
    <dbReference type="NCBI Taxonomy" id="2995136"/>
    <lineage>
        <taxon>Bacteria</taxon>
        <taxon>Bacillati</taxon>
        <taxon>Bacillota</taxon>
        <taxon>Bacilli</taxon>
        <taxon>Lactobacillales</taxon>
        <taxon>Lactobacillaceae</taxon>
        <taxon>Dellaglioa</taxon>
    </lineage>
</organism>
<evidence type="ECO:0000259" key="15">
    <source>
        <dbReference type="PROSITE" id="PS51103"/>
    </source>
</evidence>
<keyword evidence="3" id="KW-1003">Cell membrane</keyword>
<evidence type="ECO:0000259" key="14">
    <source>
        <dbReference type="PROSITE" id="PS51098"/>
    </source>
</evidence>
<evidence type="ECO:0000313" key="16">
    <source>
        <dbReference type="EMBL" id="MCZ2491546.1"/>
    </source>
</evidence>
<feature type="transmembrane region" description="Helical" evidence="12">
    <location>
        <begin position="248"/>
        <end position="273"/>
    </location>
</feature>
<keyword evidence="4" id="KW-0762">Sugar transport</keyword>
<dbReference type="PROSITE" id="PS01035">
    <property type="entry name" value="PTS_EIIB_TYPE_1_CYS"/>
    <property type="match status" value="1"/>
</dbReference>
<dbReference type="Pfam" id="PF00367">
    <property type="entry name" value="PTS_EIIB"/>
    <property type="match status" value="1"/>
</dbReference>
<keyword evidence="2" id="KW-0813">Transport</keyword>
<keyword evidence="10 12" id="KW-0472">Membrane</keyword>
<keyword evidence="9 12" id="KW-1133">Transmembrane helix</keyword>
<evidence type="ECO:0000256" key="7">
    <source>
        <dbReference type="ARBA" id="ARBA00022692"/>
    </source>
</evidence>
<dbReference type="Pfam" id="PF02378">
    <property type="entry name" value="PTS_EIIC"/>
    <property type="match status" value="1"/>
</dbReference>
<dbReference type="Gene3D" id="2.70.70.10">
    <property type="entry name" value="Glucose Permease (Domain IIA)"/>
    <property type="match status" value="1"/>
</dbReference>
<feature type="transmembrane region" description="Helical" evidence="12">
    <location>
        <begin position="381"/>
        <end position="401"/>
    </location>
</feature>
<feature type="transmembrane region" description="Helical" evidence="12">
    <location>
        <begin position="103"/>
        <end position="136"/>
    </location>
</feature>
<dbReference type="InterPro" id="IPR018113">
    <property type="entry name" value="PTrfase_EIIB_Cys"/>
</dbReference>
<dbReference type="SUPFAM" id="SSF55604">
    <property type="entry name" value="Glucose permease domain IIB"/>
    <property type="match status" value="1"/>
</dbReference>
<name>A0ABT4JMG2_9LACO</name>
<dbReference type="NCBIfam" id="TIGR00830">
    <property type="entry name" value="PTBA"/>
    <property type="match status" value="1"/>
</dbReference>
<evidence type="ECO:0000256" key="1">
    <source>
        <dbReference type="ARBA" id="ARBA00004651"/>
    </source>
</evidence>
<feature type="domain" description="PTS EIIA type-1" evidence="13">
    <location>
        <begin position="485"/>
        <end position="589"/>
    </location>
</feature>
<feature type="transmembrane region" description="Helical" evidence="12">
    <location>
        <begin position="148"/>
        <end position="167"/>
    </location>
</feature>
<keyword evidence="7 12" id="KW-0812">Transmembrane</keyword>
<feature type="transmembrane region" description="Helical" evidence="12">
    <location>
        <begin position="429"/>
        <end position="450"/>
    </location>
</feature>
<keyword evidence="5" id="KW-0808">Transferase</keyword>